<dbReference type="RefSeq" id="WP_095975919.1">
    <property type="nucleotide sequence ID" value="NZ_CP022163.1"/>
</dbReference>
<dbReference type="Pfam" id="PF00082">
    <property type="entry name" value="Peptidase_S8"/>
    <property type="match status" value="1"/>
</dbReference>
<feature type="chain" id="PRO_5013032750" description="Peptidase S8/S53 domain-containing protein" evidence="7">
    <location>
        <begin position="22"/>
        <end position="666"/>
    </location>
</feature>
<dbReference type="InterPro" id="IPR015500">
    <property type="entry name" value="Peptidase_S8_subtilisin-rel"/>
</dbReference>
<keyword evidence="4 5" id="KW-0720">Serine protease</keyword>
<dbReference type="GO" id="GO:0006508">
    <property type="term" value="P:proteolysis"/>
    <property type="evidence" value="ECO:0007669"/>
    <property type="project" value="UniProtKB-KW"/>
</dbReference>
<keyword evidence="3 5" id="KW-0378">Hydrolase</keyword>
<feature type="domain" description="Peptidase S8/S53" evidence="8">
    <location>
        <begin position="163"/>
        <end position="421"/>
    </location>
</feature>
<dbReference type="InterPro" id="IPR010259">
    <property type="entry name" value="S8pro/Inhibitor_I9"/>
</dbReference>
<dbReference type="SUPFAM" id="SSF52743">
    <property type="entry name" value="Subtilisin-like"/>
    <property type="match status" value="1"/>
</dbReference>
<dbReference type="Gene3D" id="3.40.50.200">
    <property type="entry name" value="Peptidase S8/S53 domain"/>
    <property type="match status" value="1"/>
</dbReference>
<feature type="domain" description="Inhibitor I9" evidence="9">
    <location>
        <begin position="45"/>
        <end position="131"/>
    </location>
</feature>
<dbReference type="KEGG" id="mbd:MEBOL_000495"/>
<dbReference type="PROSITE" id="PS00138">
    <property type="entry name" value="SUBTILASE_SER"/>
    <property type="match status" value="1"/>
</dbReference>
<dbReference type="EMBL" id="CP022163">
    <property type="protein sequence ID" value="ATB27060.1"/>
    <property type="molecule type" value="Genomic_DNA"/>
</dbReference>
<proteinExistence type="inferred from homology"/>
<dbReference type="PANTHER" id="PTHR43806">
    <property type="entry name" value="PEPTIDASE S8"/>
    <property type="match status" value="1"/>
</dbReference>
<feature type="active site" description="Charge relay system" evidence="5">
    <location>
        <position position="167"/>
    </location>
</feature>
<organism evidence="10 11">
    <name type="scientific">Melittangium boletus DSM 14713</name>
    <dbReference type="NCBI Taxonomy" id="1294270"/>
    <lineage>
        <taxon>Bacteria</taxon>
        <taxon>Pseudomonadati</taxon>
        <taxon>Myxococcota</taxon>
        <taxon>Myxococcia</taxon>
        <taxon>Myxococcales</taxon>
        <taxon>Cystobacterineae</taxon>
        <taxon>Archangiaceae</taxon>
        <taxon>Melittangium</taxon>
    </lineage>
</organism>
<dbReference type="GO" id="GO:0005615">
    <property type="term" value="C:extracellular space"/>
    <property type="evidence" value="ECO:0007669"/>
    <property type="project" value="TreeGrafter"/>
</dbReference>
<dbReference type="PROSITE" id="PS00136">
    <property type="entry name" value="SUBTILASE_ASP"/>
    <property type="match status" value="1"/>
</dbReference>
<dbReference type="PANTHER" id="PTHR43806:SF11">
    <property type="entry name" value="CEREVISIN-RELATED"/>
    <property type="match status" value="1"/>
</dbReference>
<feature type="active site" description="Charge relay system" evidence="5">
    <location>
        <position position="196"/>
    </location>
</feature>
<evidence type="ECO:0000313" key="10">
    <source>
        <dbReference type="EMBL" id="ATB27060.1"/>
    </source>
</evidence>
<accession>A0A250I784</accession>
<dbReference type="InterPro" id="IPR023828">
    <property type="entry name" value="Peptidase_S8_Ser-AS"/>
</dbReference>
<evidence type="ECO:0000256" key="6">
    <source>
        <dbReference type="RuleBase" id="RU003355"/>
    </source>
</evidence>
<reference evidence="10 11" key="1">
    <citation type="submission" date="2017-06" db="EMBL/GenBank/DDBJ databases">
        <authorList>
            <person name="Kim H.J."/>
            <person name="Triplett B.A."/>
        </authorList>
    </citation>
    <scope>NUCLEOTIDE SEQUENCE [LARGE SCALE GENOMIC DNA]</scope>
    <source>
        <strain evidence="10 11">DSM 14713</strain>
    </source>
</reference>
<dbReference type="InterPro" id="IPR023827">
    <property type="entry name" value="Peptidase_S8_Asp-AS"/>
</dbReference>
<sequence length="666" mass="70727">MSHWRSVVALVAGLWSTASLAEAPVFRAQQDRSGLLRDERGRTHYIVDLEDSATRAFSAKATPPSDGFDSHHDVQTRHLVNDLRLAHAVTPTGMTSHVGKSFSALLTDEQVERLRKDPRVKRLTEDEPVDLSAVWSNSGTTTVVPWGIHAVGGPQTSNGTRTVYVLDTGVAPHADLEFLERLAAVPGNSPTGCYPHATHVAGIIAARPSAQGGVAGVNRRARIVSVAVGRNASTTSTCSSGSMTTDLVLGLDLIYSRILQSGTVGIVNISMNSVNFNVGRTIGDKLRVLATPNPSVGYPGAFIAQSAGNNHRDACGYAYNTPSASDGIMVVGAIDDNGQPVKLLAGVNQFRNQPLAGDEPGSNFGACVETWAPGRDVRSTWPGGHADLSGTSMAAPHVAGVAAFLAESQGLTTPAQIEQAVRARHVTPSGSAATIPNLHLQPVVAQPTVALGNNGLAVGNFQQYSTDPFILRYDSTGAASCSIRTYKNGALQSQNLNLAPRGTVPTAPQTAGQYRWVLECANAGNTRFSNTQAIATILRGVSKVVWLIKSTSTGNVWQEFAGASTRIDENRFSWAPGTAMSYRYESVGADSCVVKSYGINNFGWEVTQLWDSGAYPTSVDFGTYYLEDPRTQPPPLGPYDMVRWHVQCTNAEGSTLGATVHGYQSL</sequence>
<evidence type="ECO:0000259" key="9">
    <source>
        <dbReference type="Pfam" id="PF05922"/>
    </source>
</evidence>
<dbReference type="Proteomes" id="UP000217289">
    <property type="component" value="Chromosome"/>
</dbReference>
<protein>
    <recommendedName>
        <fullName evidence="12">Peptidase S8/S53 domain-containing protein</fullName>
    </recommendedName>
</protein>
<evidence type="ECO:0000313" key="11">
    <source>
        <dbReference type="Proteomes" id="UP000217289"/>
    </source>
</evidence>
<keyword evidence="7" id="KW-0732">Signal</keyword>
<dbReference type="GO" id="GO:0004252">
    <property type="term" value="F:serine-type endopeptidase activity"/>
    <property type="evidence" value="ECO:0007669"/>
    <property type="project" value="UniProtKB-UniRule"/>
</dbReference>
<comment type="similarity">
    <text evidence="1 5 6">Belongs to the peptidase S8 family.</text>
</comment>
<dbReference type="PROSITE" id="PS51892">
    <property type="entry name" value="SUBTILASE"/>
    <property type="match status" value="1"/>
</dbReference>
<evidence type="ECO:0000256" key="4">
    <source>
        <dbReference type="ARBA" id="ARBA00022825"/>
    </source>
</evidence>
<dbReference type="InterPro" id="IPR036852">
    <property type="entry name" value="Peptidase_S8/S53_dom_sf"/>
</dbReference>
<keyword evidence="2 5" id="KW-0645">Protease</keyword>
<dbReference type="InterPro" id="IPR050131">
    <property type="entry name" value="Peptidase_S8_subtilisin-like"/>
</dbReference>
<dbReference type="Pfam" id="PF05922">
    <property type="entry name" value="Inhibitor_I9"/>
    <property type="match status" value="1"/>
</dbReference>
<evidence type="ECO:0000256" key="7">
    <source>
        <dbReference type="SAM" id="SignalP"/>
    </source>
</evidence>
<feature type="signal peptide" evidence="7">
    <location>
        <begin position="1"/>
        <end position="21"/>
    </location>
</feature>
<evidence type="ECO:0000256" key="3">
    <source>
        <dbReference type="ARBA" id="ARBA00022801"/>
    </source>
</evidence>
<name>A0A250I784_9BACT</name>
<feature type="active site" description="Charge relay system" evidence="5">
    <location>
        <position position="392"/>
    </location>
</feature>
<evidence type="ECO:0000256" key="1">
    <source>
        <dbReference type="ARBA" id="ARBA00011073"/>
    </source>
</evidence>
<dbReference type="PRINTS" id="PR00723">
    <property type="entry name" value="SUBTILISIN"/>
</dbReference>
<evidence type="ECO:0008006" key="12">
    <source>
        <dbReference type="Google" id="ProtNLM"/>
    </source>
</evidence>
<evidence type="ECO:0000259" key="8">
    <source>
        <dbReference type="Pfam" id="PF00082"/>
    </source>
</evidence>
<dbReference type="AlphaFoldDB" id="A0A250I784"/>
<evidence type="ECO:0000256" key="2">
    <source>
        <dbReference type="ARBA" id="ARBA00022670"/>
    </source>
</evidence>
<keyword evidence="11" id="KW-1185">Reference proteome</keyword>
<evidence type="ECO:0000256" key="5">
    <source>
        <dbReference type="PROSITE-ProRule" id="PRU01240"/>
    </source>
</evidence>
<dbReference type="InterPro" id="IPR000209">
    <property type="entry name" value="Peptidase_S8/S53_dom"/>
</dbReference>
<gene>
    <name evidence="10" type="ORF">MEBOL_000495</name>
</gene>
<dbReference type="OrthoDB" id="9790784at2"/>